<gene>
    <name evidence="1" type="ORF">ACFSR5_04355</name>
</gene>
<protein>
    <submittedName>
        <fullName evidence="1">SDR family NAD(P)-dependent oxidoreductase</fullName>
    </submittedName>
</protein>
<sequence length="84" mass="9267">MDNQVPYVATKQAVSGLTKNVAIGYGKDSILTDAVAPRAILTPMVAEAFRQVNPGDPKIEEITYPKRNLTRALDQLKDRCSQTY</sequence>
<accession>A0ABW5KH91</accession>
<organism evidence="1 2">
    <name type="scientific">Sphingobacterium suaedae</name>
    <dbReference type="NCBI Taxonomy" id="1686402"/>
    <lineage>
        <taxon>Bacteria</taxon>
        <taxon>Pseudomonadati</taxon>
        <taxon>Bacteroidota</taxon>
        <taxon>Sphingobacteriia</taxon>
        <taxon>Sphingobacteriales</taxon>
        <taxon>Sphingobacteriaceae</taxon>
        <taxon>Sphingobacterium</taxon>
    </lineage>
</organism>
<dbReference type="SUPFAM" id="SSF51735">
    <property type="entry name" value="NAD(P)-binding Rossmann-fold domains"/>
    <property type="match status" value="1"/>
</dbReference>
<keyword evidence="2" id="KW-1185">Reference proteome</keyword>
<proteinExistence type="predicted"/>
<dbReference type="InterPro" id="IPR036291">
    <property type="entry name" value="NAD(P)-bd_dom_sf"/>
</dbReference>
<comment type="caution">
    <text evidence="1">The sequence shown here is derived from an EMBL/GenBank/DDBJ whole genome shotgun (WGS) entry which is preliminary data.</text>
</comment>
<dbReference type="Pfam" id="PF00106">
    <property type="entry name" value="adh_short"/>
    <property type="match status" value="1"/>
</dbReference>
<evidence type="ECO:0000313" key="2">
    <source>
        <dbReference type="Proteomes" id="UP001597545"/>
    </source>
</evidence>
<dbReference type="Gene3D" id="3.40.50.720">
    <property type="entry name" value="NAD(P)-binding Rossmann-like Domain"/>
    <property type="match status" value="1"/>
</dbReference>
<dbReference type="PRINTS" id="PR00081">
    <property type="entry name" value="GDHRDH"/>
</dbReference>
<dbReference type="EMBL" id="JBHULR010000003">
    <property type="protein sequence ID" value="MFD2546876.1"/>
    <property type="molecule type" value="Genomic_DNA"/>
</dbReference>
<dbReference type="Proteomes" id="UP001597545">
    <property type="component" value="Unassembled WGS sequence"/>
</dbReference>
<reference evidence="2" key="1">
    <citation type="journal article" date="2019" name="Int. J. Syst. Evol. Microbiol.">
        <title>The Global Catalogue of Microorganisms (GCM) 10K type strain sequencing project: providing services to taxonomists for standard genome sequencing and annotation.</title>
        <authorList>
            <consortium name="The Broad Institute Genomics Platform"/>
            <consortium name="The Broad Institute Genome Sequencing Center for Infectious Disease"/>
            <person name="Wu L."/>
            <person name="Ma J."/>
        </authorList>
    </citation>
    <scope>NUCLEOTIDE SEQUENCE [LARGE SCALE GENOMIC DNA]</scope>
    <source>
        <strain evidence="2">KCTC 42662</strain>
    </source>
</reference>
<name>A0ABW5KH91_9SPHI</name>
<evidence type="ECO:0000313" key="1">
    <source>
        <dbReference type="EMBL" id="MFD2546876.1"/>
    </source>
</evidence>
<dbReference type="InterPro" id="IPR002347">
    <property type="entry name" value="SDR_fam"/>
</dbReference>
<dbReference type="RefSeq" id="WP_380901090.1">
    <property type="nucleotide sequence ID" value="NZ_JBHUEG010000007.1"/>
</dbReference>